<gene>
    <name evidence="1" type="ORF">NG54_17100</name>
</gene>
<dbReference type="RefSeq" id="WP_035356116.1">
    <property type="nucleotide sequence ID" value="NZ_JRUN01000085.1"/>
</dbReference>
<name>A0A0A6VCE1_9BACI</name>
<protein>
    <submittedName>
        <fullName evidence="1">Uncharacterized protein</fullName>
    </submittedName>
</protein>
<evidence type="ECO:0000313" key="1">
    <source>
        <dbReference type="EMBL" id="KHD84209.1"/>
    </source>
</evidence>
<dbReference type="EMBL" id="JRUN01000085">
    <property type="protein sequence ID" value="KHD84209.1"/>
    <property type="molecule type" value="Genomic_DNA"/>
</dbReference>
<accession>A0A0A6VCE1</accession>
<sequence>MLPTTHKDNDKITEFCAEVLELENTKLPSEYYYSSLPLCVIDSVFSIGVRYESVKNTVSRFCSYFNLNQGRRGTEILDISEQFSIEEYLSSFESLGLEIFVNDVLKNKQRTSPTNGILKAEAVYLFCKILNKYGVNYLQDVKKIYGNEEFENEIRTIPGQKSGISLVYFYMLAGDDQWIKPDRMITRFLEKVLQRKVKLEEAQSLLDETTKLLKNIIQTLPLVYSIIRYGISKEVVINNLLTIKLLNDKSRCILKSINRYVMNIRIKKVAYEMIENTRIQIIVRYCIKKFFLSNWPIRQEYNSISPTFAKYHDSHTCYPH</sequence>
<reference evidence="1 2" key="1">
    <citation type="submission" date="2014-10" db="EMBL/GenBank/DDBJ databases">
        <title>Draft genome of phytase producing Bacillus ginsengihumi strain M2.11.</title>
        <authorList>
            <person name="Toymentseva A."/>
            <person name="Boulygina E.A."/>
            <person name="Kazakov S.V."/>
            <person name="Kayumov I."/>
            <person name="Suleimanova A.D."/>
            <person name="Mardanova A.M."/>
            <person name="Maria S.N."/>
            <person name="Sergey M.Y."/>
            <person name="Sharipova M.R."/>
        </authorList>
    </citation>
    <scope>NUCLEOTIDE SEQUENCE [LARGE SCALE GENOMIC DNA]</scope>
    <source>
        <strain evidence="1 2">M2.11</strain>
    </source>
</reference>
<organism evidence="1 2">
    <name type="scientific">Heyndrickxia ginsengihumi</name>
    <dbReference type="NCBI Taxonomy" id="363870"/>
    <lineage>
        <taxon>Bacteria</taxon>
        <taxon>Bacillati</taxon>
        <taxon>Bacillota</taxon>
        <taxon>Bacilli</taxon>
        <taxon>Bacillales</taxon>
        <taxon>Bacillaceae</taxon>
        <taxon>Heyndrickxia</taxon>
    </lineage>
</organism>
<dbReference type="AlphaFoldDB" id="A0A0A6VCE1"/>
<comment type="caution">
    <text evidence="1">The sequence shown here is derived from an EMBL/GenBank/DDBJ whole genome shotgun (WGS) entry which is preliminary data.</text>
</comment>
<evidence type="ECO:0000313" key="2">
    <source>
        <dbReference type="Proteomes" id="UP000030588"/>
    </source>
</evidence>
<dbReference type="Proteomes" id="UP000030588">
    <property type="component" value="Unassembled WGS sequence"/>
</dbReference>
<proteinExistence type="predicted"/>